<protein>
    <submittedName>
        <fullName evidence="1">Uncharacterized protein</fullName>
    </submittedName>
</protein>
<evidence type="ECO:0000313" key="1">
    <source>
        <dbReference type="EMBL" id="KNC71446.1"/>
    </source>
</evidence>
<keyword evidence="2" id="KW-1185">Reference proteome</keyword>
<dbReference type="eggNOG" id="KOG0929">
    <property type="taxonomic scope" value="Eukaryota"/>
</dbReference>
<organism evidence="1 2">
    <name type="scientific">Sphaeroforma arctica JP610</name>
    <dbReference type="NCBI Taxonomy" id="667725"/>
    <lineage>
        <taxon>Eukaryota</taxon>
        <taxon>Ichthyosporea</taxon>
        <taxon>Ichthyophonida</taxon>
        <taxon>Sphaeroforma</taxon>
    </lineage>
</organism>
<dbReference type="AlphaFoldDB" id="A0A0L0F4A3"/>
<dbReference type="Proteomes" id="UP000054560">
    <property type="component" value="Unassembled WGS sequence"/>
</dbReference>
<feature type="non-terminal residue" evidence="1">
    <location>
        <position position="1"/>
    </location>
</feature>
<gene>
    <name evidence="1" type="ORF">SARC_16013</name>
</gene>
<dbReference type="GeneID" id="25916517"/>
<sequence>ALSKVFTDPQTLVDTYLNYDCGLNSNNVFEIMVRDVSKIAQGRQAMELGGGLLETHVQSMKVC</sequence>
<dbReference type="STRING" id="667725.A0A0L0F4A3"/>
<accession>A0A0L0F4A3</accession>
<dbReference type="RefSeq" id="XP_014145348.1">
    <property type="nucleotide sequence ID" value="XM_014289873.1"/>
</dbReference>
<reference evidence="1 2" key="1">
    <citation type="submission" date="2011-02" db="EMBL/GenBank/DDBJ databases">
        <title>The Genome Sequence of Sphaeroforma arctica JP610.</title>
        <authorList>
            <consortium name="The Broad Institute Genome Sequencing Platform"/>
            <person name="Russ C."/>
            <person name="Cuomo C."/>
            <person name="Young S.K."/>
            <person name="Zeng Q."/>
            <person name="Gargeya S."/>
            <person name="Alvarado L."/>
            <person name="Berlin A."/>
            <person name="Chapman S.B."/>
            <person name="Chen Z."/>
            <person name="Freedman E."/>
            <person name="Gellesch M."/>
            <person name="Goldberg J."/>
            <person name="Griggs A."/>
            <person name="Gujja S."/>
            <person name="Heilman E."/>
            <person name="Heiman D."/>
            <person name="Howarth C."/>
            <person name="Mehta T."/>
            <person name="Neiman D."/>
            <person name="Pearson M."/>
            <person name="Roberts A."/>
            <person name="Saif S."/>
            <person name="Shea T."/>
            <person name="Shenoy N."/>
            <person name="Sisk P."/>
            <person name="Stolte C."/>
            <person name="Sykes S."/>
            <person name="White J."/>
            <person name="Yandava C."/>
            <person name="Burger G."/>
            <person name="Gray M.W."/>
            <person name="Holland P.W.H."/>
            <person name="King N."/>
            <person name="Lang F.B.F."/>
            <person name="Roger A.J."/>
            <person name="Ruiz-Trillo I."/>
            <person name="Haas B."/>
            <person name="Nusbaum C."/>
            <person name="Birren B."/>
        </authorList>
    </citation>
    <scope>NUCLEOTIDE SEQUENCE [LARGE SCALE GENOMIC DNA]</scope>
    <source>
        <strain evidence="1 2">JP610</strain>
    </source>
</reference>
<proteinExistence type="predicted"/>
<name>A0A0L0F4A3_9EUKA</name>
<dbReference type="OrthoDB" id="1744136at2759"/>
<evidence type="ECO:0000313" key="2">
    <source>
        <dbReference type="Proteomes" id="UP000054560"/>
    </source>
</evidence>
<dbReference type="EMBL" id="KQ248794">
    <property type="protein sequence ID" value="KNC71446.1"/>
    <property type="molecule type" value="Genomic_DNA"/>
</dbReference>